<keyword evidence="24" id="KW-1185">Reference proteome</keyword>
<dbReference type="GO" id="GO:0005524">
    <property type="term" value="F:ATP binding"/>
    <property type="evidence" value="ECO:0007669"/>
    <property type="project" value="UniProtKB-UniRule"/>
</dbReference>
<evidence type="ECO:0000256" key="4">
    <source>
        <dbReference type="ARBA" id="ARBA00009524"/>
    </source>
</evidence>
<dbReference type="SUPFAM" id="SSF64153">
    <property type="entry name" value="YjeF N-terminal domain-like"/>
    <property type="match status" value="1"/>
</dbReference>
<evidence type="ECO:0000256" key="12">
    <source>
        <dbReference type="ARBA" id="ARBA00023239"/>
    </source>
</evidence>
<evidence type="ECO:0000256" key="2">
    <source>
        <dbReference type="ARBA" id="ARBA00000909"/>
    </source>
</evidence>
<evidence type="ECO:0000313" key="24">
    <source>
        <dbReference type="Proteomes" id="UP000054877"/>
    </source>
</evidence>
<evidence type="ECO:0000313" key="23">
    <source>
        <dbReference type="EMBL" id="KTD64378.1"/>
    </source>
</evidence>
<organism evidence="23 24">
    <name type="scientific">Legionella spiritensis</name>
    <dbReference type="NCBI Taxonomy" id="452"/>
    <lineage>
        <taxon>Bacteria</taxon>
        <taxon>Pseudomonadati</taxon>
        <taxon>Pseudomonadota</taxon>
        <taxon>Gammaproteobacteria</taxon>
        <taxon>Legionellales</taxon>
        <taxon>Legionellaceae</taxon>
        <taxon>Legionella</taxon>
    </lineage>
</organism>
<evidence type="ECO:0000256" key="7">
    <source>
        <dbReference type="ARBA" id="ARBA00022840"/>
    </source>
</evidence>
<dbReference type="NCBIfam" id="TIGR00197">
    <property type="entry name" value="yjeF_nterm"/>
    <property type="match status" value="1"/>
</dbReference>
<feature type="transmembrane region" description="Helical" evidence="20">
    <location>
        <begin position="244"/>
        <end position="265"/>
    </location>
</feature>
<dbReference type="GO" id="GO:0110051">
    <property type="term" value="P:metabolite repair"/>
    <property type="evidence" value="ECO:0007669"/>
    <property type="project" value="TreeGrafter"/>
</dbReference>
<dbReference type="InterPro" id="IPR004443">
    <property type="entry name" value="YjeF_N_dom"/>
</dbReference>
<feature type="binding site" evidence="17">
    <location>
        <position position="321"/>
    </location>
    <ligand>
        <name>(6S)-NADPHX</name>
        <dbReference type="ChEBI" id="CHEBI:64076"/>
    </ligand>
</feature>
<comment type="similarity">
    <text evidence="17">Belongs to the NnrD/CARKD family.</text>
</comment>
<comment type="catalytic activity">
    <reaction evidence="2 18 19">
        <text>(6R)-NADPHX = (6S)-NADPHX</text>
        <dbReference type="Rhea" id="RHEA:32227"/>
        <dbReference type="ChEBI" id="CHEBI:64076"/>
        <dbReference type="ChEBI" id="CHEBI:64077"/>
        <dbReference type="EC" id="5.1.99.6"/>
    </reaction>
</comment>
<dbReference type="CDD" id="cd01171">
    <property type="entry name" value="YXKO-related"/>
    <property type="match status" value="1"/>
</dbReference>
<dbReference type="Pfam" id="PF01256">
    <property type="entry name" value="Carb_kinase"/>
    <property type="match status" value="1"/>
</dbReference>
<dbReference type="PROSITE" id="PS51383">
    <property type="entry name" value="YJEF_C_3"/>
    <property type="match status" value="1"/>
</dbReference>
<comment type="catalytic activity">
    <reaction evidence="15 17 19">
        <text>(6S)-NADHX + ADP = AMP + phosphate + NADH + H(+)</text>
        <dbReference type="Rhea" id="RHEA:32223"/>
        <dbReference type="ChEBI" id="CHEBI:15378"/>
        <dbReference type="ChEBI" id="CHEBI:43474"/>
        <dbReference type="ChEBI" id="CHEBI:57945"/>
        <dbReference type="ChEBI" id="CHEBI:64074"/>
        <dbReference type="ChEBI" id="CHEBI:456215"/>
        <dbReference type="ChEBI" id="CHEBI:456216"/>
        <dbReference type="EC" id="4.2.1.136"/>
    </reaction>
</comment>
<dbReference type="AlphaFoldDB" id="A0A0W0Z5F5"/>
<evidence type="ECO:0000256" key="16">
    <source>
        <dbReference type="ARBA" id="ARBA00049209"/>
    </source>
</evidence>
<comment type="cofactor">
    <cofactor evidence="17">
        <name>Mg(2+)</name>
        <dbReference type="ChEBI" id="CHEBI:18420"/>
    </cofactor>
</comment>
<feature type="binding site" evidence="18">
    <location>
        <position position="159"/>
    </location>
    <ligand>
        <name>(6S)-NADPHX</name>
        <dbReference type="ChEBI" id="CHEBI:64076"/>
    </ligand>
</feature>
<comment type="catalytic activity">
    <reaction evidence="1 18 19">
        <text>(6R)-NADHX = (6S)-NADHX</text>
        <dbReference type="Rhea" id="RHEA:32215"/>
        <dbReference type="ChEBI" id="CHEBI:64074"/>
        <dbReference type="ChEBI" id="CHEBI:64075"/>
        <dbReference type="EC" id="5.1.99.6"/>
    </reaction>
</comment>
<dbReference type="Gene3D" id="3.40.1190.20">
    <property type="match status" value="1"/>
</dbReference>
<dbReference type="HAMAP" id="MF_01965">
    <property type="entry name" value="NADHX_dehydratase"/>
    <property type="match status" value="1"/>
</dbReference>
<dbReference type="Gene3D" id="3.40.50.10260">
    <property type="entry name" value="YjeF N-terminal domain"/>
    <property type="match status" value="1"/>
</dbReference>
<dbReference type="HAMAP" id="MF_01966">
    <property type="entry name" value="NADHX_epimerase"/>
    <property type="match status" value="1"/>
</dbReference>
<feature type="binding site" evidence="17">
    <location>
        <position position="260"/>
    </location>
    <ligand>
        <name>(6S)-NADPHX</name>
        <dbReference type="ChEBI" id="CHEBI:64076"/>
    </ligand>
</feature>
<evidence type="ECO:0000256" key="15">
    <source>
        <dbReference type="ARBA" id="ARBA00048238"/>
    </source>
</evidence>
<keyword evidence="20" id="KW-1133">Transmembrane helix</keyword>
<comment type="catalytic activity">
    <reaction evidence="16 17 19">
        <text>(6S)-NADPHX + ADP = AMP + phosphate + NADPH + H(+)</text>
        <dbReference type="Rhea" id="RHEA:32235"/>
        <dbReference type="ChEBI" id="CHEBI:15378"/>
        <dbReference type="ChEBI" id="CHEBI:43474"/>
        <dbReference type="ChEBI" id="CHEBI:57783"/>
        <dbReference type="ChEBI" id="CHEBI:64076"/>
        <dbReference type="ChEBI" id="CHEBI:456215"/>
        <dbReference type="ChEBI" id="CHEBI:456216"/>
        <dbReference type="EC" id="4.2.1.136"/>
    </reaction>
</comment>
<dbReference type="PANTHER" id="PTHR12592">
    <property type="entry name" value="ATP-DEPENDENT (S)-NAD(P)H-HYDRATE DEHYDRATASE FAMILY MEMBER"/>
    <property type="match status" value="1"/>
</dbReference>
<feature type="binding site" evidence="17">
    <location>
        <position position="433"/>
    </location>
    <ligand>
        <name>AMP</name>
        <dbReference type="ChEBI" id="CHEBI:456215"/>
    </ligand>
</feature>
<keyword evidence="13" id="KW-0511">Multifunctional enzyme</keyword>
<proteinExistence type="inferred from homology"/>
<evidence type="ECO:0000256" key="3">
    <source>
        <dbReference type="ARBA" id="ARBA00006001"/>
    </source>
</evidence>
<comment type="caution">
    <text evidence="18">Lacks conserved residue(s) required for the propagation of feature annotation.</text>
</comment>
<comment type="function">
    <text evidence="17">Catalyzes the dehydration of the S-form of NAD(P)HX at the expense of ADP, which is converted to AMP. Together with NAD(P)HX epimerase, which catalyzes the epimerization of the S- and R-forms, the enzyme allows the repair of both epimers of NAD(P)HX, a damaged form of NAD(P)H that is a result of enzymatic or heat-dependent hydration.</text>
</comment>
<feature type="binding site" evidence="18">
    <location>
        <position position="126"/>
    </location>
    <ligand>
        <name>K(+)</name>
        <dbReference type="ChEBI" id="CHEBI:29103"/>
    </ligand>
</feature>
<comment type="subunit">
    <text evidence="17">Homotetramer.</text>
</comment>
<evidence type="ECO:0000259" key="22">
    <source>
        <dbReference type="PROSITE" id="PS51385"/>
    </source>
</evidence>
<keyword evidence="8 17" id="KW-0521">NADP</keyword>
<dbReference type="InterPro" id="IPR000631">
    <property type="entry name" value="CARKD"/>
</dbReference>
<feature type="binding site" evidence="18">
    <location>
        <position position="63"/>
    </location>
    <ligand>
        <name>K(+)</name>
        <dbReference type="ChEBI" id="CHEBI:29103"/>
    </ligand>
</feature>
<dbReference type="GO" id="GO:0052856">
    <property type="term" value="F:NAD(P)HX epimerase activity"/>
    <property type="evidence" value="ECO:0007669"/>
    <property type="project" value="UniProtKB-UniRule"/>
</dbReference>
<reference evidence="23 24" key="1">
    <citation type="submission" date="2015-11" db="EMBL/GenBank/DDBJ databases">
        <title>Genomic analysis of 38 Legionella species identifies large and diverse effector repertoires.</title>
        <authorList>
            <person name="Burstein D."/>
            <person name="Amaro F."/>
            <person name="Zusman T."/>
            <person name="Lifshitz Z."/>
            <person name="Cohen O."/>
            <person name="Gilbert J.A."/>
            <person name="Pupko T."/>
            <person name="Shuman H.A."/>
            <person name="Segal G."/>
        </authorList>
    </citation>
    <scope>NUCLEOTIDE SEQUENCE [LARGE SCALE GENOMIC DNA]</scope>
    <source>
        <strain evidence="23 24">Mt.St.Helens-9</strain>
    </source>
</reference>
<keyword evidence="23" id="KW-0808">Transferase</keyword>
<evidence type="ECO:0000256" key="11">
    <source>
        <dbReference type="ARBA" id="ARBA00023235"/>
    </source>
</evidence>
<evidence type="ECO:0000256" key="8">
    <source>
        <dbReference type="ARBA" id="ARBA00022857"/>
    </source>
</evidence>
<evidence type="ECO:0000256" key="13">
    <source>
        <dbReference type="ARBA" id="ARBA00023268"/>
    </source>
</evidence>
<evidence type="ECO:0000256" key="9">
    <source>
        <dbReference type="ARBA" id="ARBA00022958"/>
    </source>
</evidence>
<keyword evidence="20" id="KW-0812">Transmembrane</keyword>
<dbReference type="PANTHER" id="PTHR12592:SF0">
    <property type="entry name" value="ATP-DEPENDENT (S)-NAD(P)H-HYDRATE DEHYDRATASE"/>
    <property type="match status" value="1"/>
</dbReference>
<dbReference type="EMBL" id="LNYX01000013">
    <property type="protein sequence ID" value="KTD64378.1"/>
    <property type="molecule type" value="Genomic_DNA"/>
</dbReference>
<evidence type="ECO:0000256" key="5">
    <source>
        <dbReference type="ARBA" id="ARBA00022723"/>
    </source>
</evidence>
<accession>A0A0W0Z5F5</accession>
<keyword evidence="9 18" id="KW-0630">Potassium</keyword>
<evidence type="ECO:0000256" key="20">
    <source>
        <dbReference type="SAM" id="Phobius"/>
    </source>
</evidence>
<feature type="domain" description="YjeF C-terminal" evidence="21">
    <location>
        <begin position="225"/>
        <end position="493"/>
    </location>
</feature>
<keyword evidence="12 17" id="KW-0456">Lyase</keyword>
<feature type="binding site" evidence="18">
    <location>
        <begin position="130"/>
        <end position="136"/>
    </location>
    <ligand>
        <name>(6S)-NADPHX</name>
        <dbReference type="ChEBI" id="CHEBI:64076"/>
    </ligand>
</feature>
<name>A0A0W0Z5F5_LEGSP</name>
<comment type="cofactor">
    <cofactor evidence="18 19">
        <name>K(+)</name>
        <dbReference type="ChEBI" id="CHEBI:29103"/>
    </cofactor>
    <text evidence="18 19">Binds 1 potassium ion per subunit.</text>
</comment>
<keyword evidence="23" id="KW-0418">Kinase</keyword>
<keyword evidence="5 18" id="KW-0479">Metal-binding</keyword>
<evidence type="ECO:0000256" key="18">
    <source>
        <dbReference type="HAMAP-Rule" id="MF_01966"/>
    </source>
</evidence>
<dbReference type="GO" id="GO:0016301">
    <property type="term" value="F:kinase activity"/>
    <property type="evidence" value="ECO:0007669"/>
    <property type="project" value="UniProtKB-KW"/>
</dbReference>
<dbReference type="PIRSF" id="PIRSF017184">
    <property type="entry name" value="Nnr"/>
    <property type="match status" value="1"/>
</dbReference>
<evidence type="ECO:0000256" key="19">
    <source>
        <dbReference type="PIRNR" id="PIRNR017184"/>
    </source>
</evidence>
<keyword evidence="11 18" id="KW-0413">Isomerase</keyword>
<feature type="binding site" evidence="17">
    <location>
        <position position="367"/>
    </location>
    <ligand>
        <name>(6S)-NADPHX</name>
        <dbReference type="ChEBI" id="CHEBI:64076"/>
    </ligand>
</feature>
<protein>
    <recommendedName>
        <fullName evidence="19">Bifunctional NAD(P)H-hydrate repair enzyme</fullName>
    </recommendedName>
    <alternativeName>
        <fullName evidence="19">Nicotinamide nucleotide repair protein</fullName>
    </alternativeName>
    <domain>
        <recommendedName>
            <fullName evidence="19">ADP-dependent (S)-NAD(P)H-hydrate dehydratase</fullName>
            <ecNumber evidence="19">4.2.1.136</ecNumber>
        </recommendedName>
        <alternativeName>
            <fullName evidence="19">ADP-dependent NAD(P)HX dehydratase</fullName>
        </alternativeName>
    </domain>
    <domain>
        <recommendedName>
            <fullName evidence="19">NAD(P)H-hydrate epimerase</fullName>
            <ecNumber evidence="19">5.1.99.6</ecNumber>
        </recommendedName>
    </domain>
</protein>
<comment type="similarity">
    <text evidence="4 19">In the C-terminal section; belongs to the NnrD/CARKD family.</text>
</comment>
<feature type="binding site" evidence="18">
    <location>
        <position position="162"/>
    </location>
    <ligand>
        <name>K(+)</name>
        <dbReference type="ChEBI" id="CHEBI:29103"/>
    </ligand>
</feature>
<dbReference type="GO" id="GO:0052855">
    <property type="term" value="F:ADP-dependent NAD(P)H-hydrate dehydratase activity"/>
    <property type="evidence" value="ECO:0007669"/>
    <property type="project" value="UniProtKB-UniRule"/>
</dbReference>
<comment type="similarity">
    <text evidence="18">Belongs to the NnrE/AIBP family.</text>
</comment>
<evidence type="ECO:0000256" key="14">
    <source>
        <dbReference type="ARBA" id="ARBA00025153"/>
    </source>
</evidence>
<dbReference type="EC" id="4.2.1.136" evidence="19"/>
<evidence type="ECO:0000256" key="17">
    <source>
        <dbReference type="HAMAP-Rule" id="MF_01965"/>
    </source>
</evidence>
<dbReference type="RefSeq" id="WP_058483300.1">
    <property type="nucleotide sequence ID" value="NZ_CAAAII010000005.1"/>
</dbReference>
<comment type="similarity">
    <text evidence="3 19">In the N-terminal section; belongs to the NnrE/AIBP family.</text>
</comment>
<keyword evidence="10 17" id="KW-0520">NAD</keyword>
<evidence type="ECO:0000256" key="6">
    <source>
        <dbReference type="ARBA" id="ARBA00022741"/>
    </source>
</evidence>
<dbReference type="PROSITE" id="PS51385">
    <property type="entry name" value="YJEF_N"/>
    <property type="match status" value="1"/>
</dbReference>
<gene>
    <name evidence="23" type="primary">yjeF</name>
    <name evidence="17" type="synonym">nnrD</name>
    <name evidence="18" type="synonym">nnrE</name>
    <name evidence="23" type="ORF">Lspi_1185</name>
</gene>
<feature type="binding site" evidence="17">
    <location>
        <begin position="404"/>
        <end position="408"/>
    </location>
    <ligand>
        <name>AMP</name>
        <dbReference type="ChEBI" id="CHEBI:456215"/>
    </ligand>
</feature>
<dbReference type="GO" id="GO:0046496">
    <property type="term" value="P:nicotinamide nucleotide metabolic process"/>
    <property type="evidence" value="ECO:0007669"/>
    <property type="project" value="UniProtKB-UniRule"/>
</dbReference>
<comment type="function">
    <text evidence="18">Catalyzes the epimerization of the S- and R-forms of NAD(P)HX, a damaged form of NAD(P)H that is a result of enzymatic or heat-dependent hydration. This is a prerequisite for the S-specific NAD(P)H-hydrate dehydratase to allow the repair of both epimers of NAD(P)HX.</text>
</comment>
<evidence type="ECO:0000256" key="10">
    <source>
        <dbReference type="ARBA" id="ARBA00023027"/>
    </source>
</evidence>
<evidence type="ECO:0000256" key="1">
    <source>
        <dbReference type="ARBA" id="ARBA00000013"/>
    </source>
</evidence>
<dbReference type="Pfam" id="PF03853">
    <property type="entry name" value="YjeF_N"/>
    <property type="match status" value="1"/>
</dbReference>
<dbReference type="SUPFAM" id="SSF53613">
    <property type="entry name" value="Ribokinase-like"/>
    <property type="match status" value="1"/>
</dbReference>
<dbReference type="PATRIC" id="fig|452.5.peg.1313"/>
<feature type="binding site" evidence="17">
    <location>
        <position position="434"/>
    </location>
    <ligand>
        <name>(6S)-NADPHX</name>
        <dbReference type="ChEBI" id="CHEBI:64076"/>
    </ligand>
</feature>
<comment type="function">
    <text evidence="14 19">Bifunctional enzyme that catalyzes the epimerization of the S- and R-forms of NAD(P)HX and the dehydration of the S-form of NAD(P)HX at the expense of ADP, which is converted to AMP. This allows the repair of both epimers of NAD(P)HX, a damaged form of NAD(P)H that is a result of enzymatic or heat-dependent hydration.</text>
</comment>
<dbReference type="Proteomes" id="UP000054877">
    <property type="component" value="Unassembled WGS sequence"/>
</dbReference>
<comment type="caution">
    <text evidence="23">The sequence shown here is derived from an EMBL/GenBank/DDBJ whole genome shotgun (WGS) entry which is preliminary data.</text>
</comment>
<keyword evidence="20" id="KW-0472">Membrane</keyword>
<dbReference type="NCBIfam" id="TIGR00196">
    <property type="entry name" value="yjeF_cterm"/>
    <property type="match status" value="1"/>
</dbReference>
<dbReference type="InterPro" id="IPR036652">
    <property type="entry name" value="YjeF_N_dom_sf"/>
</dbReference>
<sequence length="495" mass="51986">MITPNSPLFTSRHIRACEQHAIQTMGISADELMARAGLAVFTTIRDVFPSVHSLAVFCGSGNNAGDGYVLARLAHENGYDVTIHQYKKIEDLPDPARHAALEAVSAGVVCQCLDDPLDSDTDLIIDALLGIGLQGMVKEPLLAAINQINDSGLPVLSIDIPSGLDSDTGRMMGACVRASVTITFIGKKLGMFTLDGPDHCGELIADDLQLQAYLTSLIPAARILDNSLPGDLLKKRPRNSHKGMFGHVLAIGGGFGMPGAIYLAAAAALRVGAGLVTIATRPEHEGFMLANLPEAMVSGIDDVAELLPLLAKATVCLIGPGLGEDEWAVNLFKLVMASQLPMVIDASALHILADNPQHDDNWILTPHPGEAAGLLNCTTAEIQQDRLLATTTLQQQFGGNIVLKGAGSLVQTDKSESYLCAAGNPGMSSPGMGDVLSGVIAGLIAQKLSLSDAARLGVLIHARAADLAALRDGERGLLASDVMPFLRRLANNDDI</sequence>
<evidence type="ECO:0000259" key="21">
    <source>
        <dbReference type="PROSITE" id="PS51383"/>
    </source>
</evidence>
<dbReference type="GO" id="GO:0046872">
    <property type="term" value="F:metal ion binding"/>
    <property type="evidence" value="ECO:0007669"/>
    <property type="project" value="UniProtKB-UniRule"/>
</dbReference>
<dbReference type="InterPro" id="IPR030677">
    <property type="entry name" value="Nnr"/>
</dbReference>
<keyword evidence="6 17" id="KW-0547">Nucleotide-binding</keyword>
<dbReference type="EC" id="5.1.99.6" evidence="19"/>
<keyword evidence="7 17" id="KW-0067">ATP-binding</keyword>
<dbReference type="STRING" id="452.Lspi_1185"/>
<dbReference type="InterPro" id="IPR029056">
    <property type="entry name" value="Ribokinase-like"/>
</dbReference>
<feature type="domain" description="YjeF N-terminal" evidence="22">
    <location>
        <begin position="14"/>
        <end position="216"/>
    </location>
</feature>